<keyword evidence="10" id="KW-1185">Reference proteome</keyword>
<sequence>MQESATHPLNIVVLVKHVPDAQFDRHLTGPGHTLNRAESILSELDEYALEAALQLAEARGGESAGNRVTALAMGPAAAVNAVKKSLQIGAYAGVHLADDALAGSDAAGTSLALAAAVRAIAESQGPVDLVITGMASTDGETSLVPAQLAERLQLAQVTFASELDVVDVDGAPVVKARRDGDSFTETVEAPLPALVSVTDQANSPRYPNFKGIMAAKKKPVTVLTLAEIGVDPAQVGHDGAWTAVAASAPRPPRSQGTIITDDGTAGVQLVDYLAAQKLI</sequence>
<dbReference type="RefSeq" id="WP_255797150.1">
    <property type="nucleotide sequence ID" value="NZ_JANFLV010000002.1"/>
</dbReference>
<dbReference type="PANTHER" id="PTHR21294">
    <property type="entry name" value="ELECTRON TRANSFER FLAVOPROTEIN BETA-SUBUNIT"/>
    <property type="match status" value="1"/>
</dbReference>
<name>A0ABT1NQU4_9MICC</name>
<evidence type="ECO:0000256" key="2">
    <source>
        <dbReference type="ARBA" id="ARBA00007557"/>
    </source>
</evidence>
<evidence type="ECO:0000256" key="4">
    <source>
        <dbReference type="ARBA" id="ARBA00016797"/>
    </source>
</evidence>
<comment type="subunit">
    <text evidence="3">Heterodimer of an alpha and a beta subunit.</text>
</comment>
<protein>
    <recommendedName>
        <fullName evidence="4">Electron transfer flavoprotein subunit beta</fullName>
    </recommendedName>
</protein>
<evidence type="ECO:0000256" key="5">
    <source>
        <dbReference type="ARBA" id="ARBA00022448"/>
    </source>
</evidence>
<keyword evidence="6" id="KW-0249">Electron transport</keyword>
<dbReference type="InterPro" id="IPR012255">
    <property type="entry name" value="ETF_b"/>
</dbReference>
<dbReference type="InterPro" id="IPR033948">
    <property type="entry name" value="ETF_beta_N"/>
</dbReference>
<reference evidence="9 10" key="1">
    <citation type="submission" date="2022-07" db="EMBL/GenBank/DDBJ databases">
        <title>Novel species in genus Arthrobacter.</title>
        <authorList>
            <person name="Liu Y."/>
        </authorList>
    </citation>
    <scope>NUCLEOTIDE SEQUENCE [LARGE SCALE GENOMIC DNA]</scope>
    <source>
        <strain evidence="10">zg-Y859</strain>
    </source>
</reference>
<dbReference type="PIRSF" id="PIRSF000090">
    <property type="entry name" value="Beta-ETF"/>
    <property type="match status" value="1"/>
</dbReference>
<evidence type="ECO:0000259" key="8">
    <source>
        <dbReference type="SMART" id="SM00893"/>
    </source>
</evidence>
<dbReference type="SMART" id="SM00893">
    <property type="entry name" value="ETF"/>
    <property type="match status" value="1"/>
</dbReference>
<comment type="cofactor">
    <cofactor evidence="1">
        <name>FAD</name>
        <dbReference type="ChEBI" id="CHEBI:57692"/>
    </cofactor>
</comment>
<evidence type="ECO:0000256" key="6">
    <source>
        <dbReference type="ARBA" id="ARBA00022982"/>
    </source>
</evidence>
<dbReference type="InterPro" id="IPR014729">
    <property type="entry name" value="Rossmann-like_a/b/a_fold"/>
</dbReference>
<proteinExistence type="inferred from homology"/>
<dbReference type="InterPro" id="IPR014730">
    <property type="entry name" value="ETF_a/b_N"/>
</dbReference>
<comment type="function">
    <text evidence="7">The electron transfer flavoprotein serves as a specific electron acceptor for other dehydrogenases. It transfers the electrons to the main respiratory chain via ETF-ubiquinone oxidoreductase (ETF dehydrogenase).</text>
</comment>
<gene>
    <name evidence="9" type="ORF">NNX28_05850</name>
</gene>
<evidence type="ECO:0000313" key="10">
    <source>
        <dbReference type="Proteomes" id="UP001206924"/>
    </source>
</evidence>
<dbReference type="SUPFAM" id="SSF52402">
    <property type="entry name" value="Adenine nucleotide alpha hydrolases-like"/>
    <property type="match status" value="1"/>
</dbReference>
<dbReference type="PANTHER" id="PTHR21294:SF8">
    <property type="entry name" value="ELECTRON TRANSFER FLAVOPROTEIN SUBUNIT BETA"/>
    <property type="match status" value="1"/>
</dbReference>
<comment type="caution">
    <text evidence="9">The sequence shown here is derived from an EMBL/GenBank/DDBJ whole genome shotgun (WGS) entry which is preliminary data.</text>
</comment>
<dbReference type="CDD" id="cd01714">
    <property type="entry name" value="ETF_beta"/>
    <property type="match status" value="1"/>
</dbReference>
<keyword evidence="5" id="KW-0813">Transport</keyword>
<evidence type="ECO:0000256" key="7">
    <source>
        <dbReference type="ARBA" id="ARBA00025649"/>
    </source>
</evidence>
<organism evidence="9 10">
    <name type="scientific">Arthrobacter jinronghuae</name>
    <dbReference type="NCBI Taxonomy" id="2964609"/>
    <lineage>
        <taxon>Bacteria</taxon>
        <taxon>Bacillati</taxon>
        <taxon>Actinomycetota</taxon>
        <taxon>Actinomycetes</taxon>
        <taxon>Micrococcales</taxon>
        <taxon>Micrococcaceae</taxon>
        <taxon>Arthrobacter</taxon>
    </lineage>
</organism>
<accession>A0ABT1NQU4</accession>
<comment type="similarity">
    <text evidence="2">Belongs to the ETF beta-subunit/FixA family.</text>
</comment>
<evidence type="ECO:0000313" key="9">
    <source>
        <dbReference type="EMBL" id="MCQ1949452.1"/>
    </source>
</evidence>
<dbReference type="EMBL" id="JANFLP010000006">
    <property type="protein sequence ID" value="MCQ1949452.1"/>
    <property type="molecule type" value="Genomic_DNA"/>
</dbReference>
<feature type="domain" description="Electron transfer flavoprotein alpha/beta-subunit N-terminal" evidence="8">
    <location>
        <begin position="31"/>
        <end position="232"/>
    </location>
</feature>
<dbReference type="Gene3D" id="3.40.50.620">
    <property type="entry name" value="HUPs"/>
    <property type="match status" value="1"/>
</dbReference>
<evidence type="ECO:0000256" key="3">
    <source>
        <dbReference type="ARBA" id="ARBA00011355"/>
    </source>
</evidence>
<dbReference type="Pfam" id="PF01012">
    <property type="entry name" value="ETF"/>
    <property type="match status" value="1"/>
</dbReference>
<dbReference type="Proteomes" id="UP001206924">
    <property type="component" value="Unassembled WGS sequence"/>
</dbReference>
<evidence type="ECO:0000256" key="1">
    <source>
        <dbReference type="ARBA" id="ARBA00001974"/>
    </source>
</evidence>